<dbReference type="AlphaFoldDB" id="A0ABC9BIN2"/>
<organism evidence="3 4">
    <name type="scientific">Urochloa decumbens</name>
    <dbReference type="NCBI Taxonomy" id="240449"/>
    <lineage>
        <taxon>Eukaryota</taxon>
        <taxon>Viridiplantae</taxon>
        <taxon>Streptophyta</taxon>
        <taxon>Embryophyta</taxon>
        <taxon>Tracheophyta</taxon>
        <taxon>Spermatophyta</taxon>
        <taxon>Magnoliopsida</taxon>
        <taxon>Liliopsida</taxon>
        <taxon>Poales</taxon>
        <taxon>Poaceae</taxon>
        <taxon>PACMAD clade</taxon>
        <taxon>Panicoideae</taxon>
        <taxon>Panicodae</taxon>
        <taxon>Paniceae</taxon>
        <taxon>Melinidinae</taxon>
        <taxon>Urochloa</taxon>
    </lineage>
</organism>
<evidence type="ECO:0000313" key="4">
    <source>
        <dbReference type="Proteomes" id="UP001497457"/>
    </source>
</evidence>
<evidence type="ECO:0000313" key="3">
    <source>
        <dbReference type="EMBL" id="CAL5002151.1"/>
    </source>
</evidence>
<reference evidence="3 4" key="2">
    <citation type="submission" date="2024-10" db="EMBL/GenBank/DDBJ databases">
        <authorList>
            <person name="Ryan C."/>
        </authorList>
    </citation>
    <scope>NUCLEOTIDE SEQUENCE [LARGE SCALE GENOMIC DNA]</scope>
</reference>
<evidence type="ECO:0000256" key="2">
    <source>
        <dbReference type="SAM" id="Phobius"/>
    </source>
</evidence>
<name>A0ABC9BIN2_9POAL</name>
<evidence type="ECO:0008006" key="5">
    <source>
        <dbReference type="Google" id="ProtNLM"/>
    </source>
</evidence>
<keyword evidence="2" id="KW-1133">Transmembrane helix</keyword>
<dbReference type="Proteomes" id="UP001497457">
    <property type="component" value="Chromosome 26rd"/>
</dbReference>
<feature type="transmembrane region" description="Helical" evidence="2">
    <location>
        <begin position="132"/>
        <end position="154"/>
    </location>
</feature>
<accession>A0ABC9BIN2</accession>
<evidence type="ECO:0000256" key="1">
    <source>
        <dbReference type="SAM" id="MobiDB-lite"/>
    </source>
</evidence>
<keyword evidence="2" id="KW-0472">Membrane</keyword>
<protein>
    <recommendedName>
        <fullName evidence="5">PGG domain-containing protein</fullName>
    </recommendedName>
</protein>
<sequence length="204" mass="21434">MAGIGAAGAPPQALASAPGPPARRGATAAAPRGRLELATDALRCCLTGATLVCNASCAAFMASRGAFGRGSRAAAVAGKLFMRSFHATGLLLLLTVLSQQLLGRNNNEARVAPRWWQIGGGGRGRQDVLRRFVTAPTFSLSFMFMAVGLLTLILAPGKEESYMASVGYMVGDVGCFLHSVAFCLVVYPELLVQLRSIYAKLKED</sequence>
<reference evidence="4" key="1">
    <citation type="submission" date="2024-06" db="EMBL/GenBank/DDBJ databases">
        <authorList>
            <person name="Ryan C."/>
        </authorList>
    </citation>
    <scope>NUCLEOTIDE SEQUENCE [LARGE SCALE GENOMIC DNA]</scope>
</reference>
<feature type="transmembrane region" description="Helical" evidence="2">
    <location>
        <begin position="166"/>
        <end position="187"/>
    </location>
</feature>
<keyword evidence="4" id="KW-1185">Reference proteome</keyword>
<dbReference type="EMBL" id="OZ075136">
    <property type="protein sequence ID" value="CAL5002151.1"/>
    <property type="molecule type" value="Genomic_DNA"/>
</dbReference>
<gene>
    <name evidence="3" type="ORF">URODEC1_LOCUS65817</name>
</gene>
<feature type="region of interest" description="Disordered" evidence="1">
    <location>
        <begin position="1"/>
        <end position="28"/>
    </location>
</feature>
<keyword evidence="2" id="KW-0812">Transmembrane</keyword>
<proteinExistence type="predicted"/>